<gene>
    <name evidence="3" type="ORF">OSB04_un000105</name>
</gene>
<sequence>MDDSEQPKEVLNMLGDPDPTMVVTEVHGDDDSENEEQLEVNHPSRASVFDRIETDARLKFQASDLNFAKAVGTGESNALSFYPLANKVHSCIRIPKELATEVMKTHRSTLFGYFLGPRLNFPVVERFVKQAWGKFGFVEAMMNNNGIYFFKFNDFGGSNQVVEAGPLMIRGVPLFVEHWDPVKGLSKPIHNTCPLWVKLHNIPLVAFNKEGISRIASALGVPKQMDACTASMCDKSWGRPGFAKVLIDTWAVGDLKRELQVVIPSLTSSEDVRVAIKVEYLWEPTQCSHCLVFGHKTNTCVKAVIEQNKKGKNLVVDSDGFTKVQRKEWRPKNTGSTSGTKDLSKGCDNILNSVGDGMVDIGSEDRPVIEENMVNATTSGLDVLEPKDGAMESGIANKEKGVEKPENRVEQASRMDGHKQTNAVAPSRRPDKQPVVAPIVKPVVNHFSAPLEVPLKTILKNTNRFSPLADPKKADSGLERKRPGTPMTRGPDSNPQYLHAFIRLRGQQDGFFITFVYGANQLSERKQLWSNLRKAKVLLGAQPWAIMGDFNAMLFPHDGFGGISRRNASMEDFFNCVEDIEVIDVTYTGVQYTWTQKPQGGDGLHRKLDRIMANTDFLSKFAGSIASFNPRGLSDHAVGILEIKGTKRKRTKGFKFDNFVADNAEFLGVVAREWKEPVFGSFMHQLLLHLKRLKRPLRGLRGRCGDISKRVVDLKAEMDIIQLACDVHPSDRELMEDLAHISLAYQNALFEEDSYFRQRAKVAWIKGADRNTKFFHNVVKERRSRNMVKSVAGPDGNFVYDDAVAPLFVDHFKSFLGLQDPLVVPDMPDHLFQNTLSLADSLEMIRSISDKEIKDALFQIGNDKAPGSDGFSSKFFKAAWPIVGKDVQIAVHNFFYSGRLTKEINHTLLCFIPKIPNATRVSDFRPISCCTVLYKIISKIICDRIKPYLGGIVSPTQSAFIPGRRISDNILMAHELVAGYQKDAGKPRCAFKIDLRKAYDTVDWRFLLRMMKGFGFHPVLCRWIDEMLSTSSFSIALNGETEGFFKGARGLRQGDPISPYLFTLVMEGFSMLLRLCIQEATNFQYHQECEDMQITHLCFADDLFVFTGANLESVEVLKKALDMFRTRSGLEPNLSKSEVFFCNVPLNDRQVILNSLPLVAGSFPIRYLGVPLSSTCLRVGDFQPLVTRARDRIHNWKSKFLSFAGRKQLVVSVLQSMQLYWMMVYVLPSAVVHELEGLFRDFLWAQGDSSRGRCKVAWEVVCKPVLCGGLGFKRLSAWNRTLLTKHIWDLLSKRRTLWVDWIWRYRMHAGSFWSISTRPSWSWTFRKILSIRPMVRQFFSFQLGRGDQVNAWEDSWVGCRPLSSMISFRRFARAGFNTNSQARDVVLTLNGIWPQEWLASNPGAFSNQVPLLDDNQDDVITWRGANYFSVKQAWRDLDGFHQPARWTKVKNEVDLWGFPDAWNDILVNLEDNRGPKTLMQKLALSASIYFIWRERNRRLFRDLKQPSVGTFKMIRGSIIESMALRRIAARS</sequence>
<dbReference type="SUPFAM" id="SSF56219">
    <property type="entry name" value="DNase I-like"/>
    <property type="match status" value="1"/>
</dbReference>
<feature type="region of interest" description="Disordered" evidence="1">
    <location>
        <begin position="1"/>
        <end position="21"/>
    </location>
</feature>
<dbReference type="PROSITE" id="PS50878">
    <property type="entry name" value="RT_POL"/>
    <property type="match status" value="1"/>
</dbReference>
<feature type="compositionally biased region" description="Basic and acidic residues" evidence="1">
    <location>
        <begin position="399"/>
        <end position="419"/>
    </location>
</feature>
<dbReference type="InterPro" id="IPR000477">
    <property type="entry name" value="RT_dom"/>
</dbReference>
<proteinExistence type="predicted"/>
<evidence type="ECO:0000313" key="3">
    <source>
        <dbReference type="EMBL" id="KAJ9536720.1"/>
    </source>
</evidence>
<dbReference type="PANTHER" id="PTHR33116:SF78">
    <property type="entry name" value="OS12G0587133 PROTEIN"/>
    <property type="match status" value="1"/>
</dbReference>
<dbReference type="Pfam" id="PF14111">
    <property type="entry name" value="DUF4283"/>
    <property type="match status" value="1"/>
</dbReference>
<evidence type="ECO:0000259" key="2">
    <source>
        <dbReference type="PROSITE" id="PS50878"/>
    </source>
</evidence>
<feature type="compositionally biased region" description="Basic and acidic residues" evidence="1">
    <location>
        <begin position="470"/>
        <end position="482"/>
    </location>
</feature>
<dbReference type="PANTHER" id="PTHR33116">
    <property type="entry name" value="REVERSE TRANSCRIPTASE ZINC-BINDING DOMAIN-CONTAINING PROTEIN-RELATED-RELATED"/>
    <property type="match status" value="1"/>
</dbReference>
<dbReference type="Gene3D" id="3.60.10.10">
    <property type="entry name" value="Endonuclease/exonuclease/phosphatase"/>
    <property type="match status" value="1"/>
</dbReference>
<dbReference type="InterPro" id="IPR036691">
    <property type="entry name" value="Endo/exonu/phosph_ase_sf"/>
</dbReference>
<evidence type="ECO:0000313" key="4">
    <source>
        <dbReference type="Proteomes" id="UP001172457"/>
    </source>
</evidence>
<evidence type="ECO:0000256" key="1">
    <source>
        <dbReference type="SAM" id="MobiDB-lite"/>
    </source>
</evidence>
<name>A0AA38W2X8_9ASTR</name>
<dbReference type="InterPro" id="IPR043502">
    <property type="entry name" value="DNA/RNA_pol_sf"/>
</dbReference>
<comment type="caution">
    <text evidence="3">The sequence shown here is derived from an EMBL/GenBank/DDBJ whole genome shotgun (WGS) entry which is preliminary data.</text>
</comment>
<dbReference type="SUPFAM" id="SSF56672">
    <property type="entry name" value="DNA/RNA polymerases"/>
    <property type="match status" value="1"/>
</dbReference>
<dbReference type="CDD" id="cd01650">
    <property type="entry name" value="RT_nLTR_like"/>
    <property type="match status" value="1"/>
</dbReference>
<reference evidence="3" key="1">
    <citation type="submission" date="2023-03" db="EMBL/GenBank/DDBJ databases">
        <title>Chromosome-scale reference genome and RAD-based genetic map of yellow starthistle (Centaurea solstitialis) reveal putative structural variation and QTLs associated with invader traits.</title>
        <authorList>
            <person name="Reatini B."/>
            <person name="Cang F.A."/>
            <person name="Jiang Q."/>
            <person name="Mckibben M.T.W."/>
            <person name="Barker M.S."/>
            <person name="Rieseberg L.H."/>
            <person name="Dlugosch K.M."/>
        </authorList>
    </citation>
    <scope>NUCLEOTIDE SEQUENCE</scope>
    <source>
        <strain evidence="3">CAN-66</strain>
        <tissue evidence="3">Leaf</tissue>
    </source>
</reference>
<organism evidence="3 4">
    <name type="scientific">Centaurea solstitialis</name>
    <name type="common">yellow star-thistle</name>
    <dbReference type="NCBI Taxonomy" id="347529"/>
    <lineage>
        <taxon>Eukaryota</taxon>
        <taxon>Viridiplantae</taxon>
        <taxon>Streptophyta</taxon>
        <taxon>Embryophyta</taxon>
        <taxon>Tracheophyta</taxon>
        <taxon>Spermatophyta</taxon>
        <taxon>Magnoliopsida</taxon>
        <taxon>eudicotyledons</taxon>
        <taxon>Gunneridae</taxon>
        <taxon>Pentapetalae</taxon>
        <taxon>asterids</taxon>
        <taxon>campanulids</taxon>
        <taxon>Asterales</taxon>
        <taxon>Asteraceae</taxon>
        <taxon>Carduoideae</taxon>
        <taxon>Cardueae</taxon>
        <taxon>Centaureinae</taxon>
        <taxon>Centaurea</taxon>
    </lineage>
</organism>
<dbReference type="EMBL" id="JARYMX010000011">
    <property type="protein sequence ID" value="KAJ9536720.1"/>
    <property type="molecule type" value="Genomic_DNA"/>
</dbReference>
<feature type="region of interest" description="Disordered" evidence="1">
    <location>
        <begin position="399"/>
        <end position="431"/>
    </location>
</feature>
<dbReference type="Pfam" id="PF00078">
    <property type="entry name" value="RVT_1"/>
    <property type="match status" value="1"/>
</dbReference>
<feature type="region of interest" description="Disordered" evidence="1">
    <location>
        <begin position="465"/>
        <end position="494"/>
    </location>
</feature>
<accession>A0AA38W2X8</accession>
<feature type="domain" description="Reverse transcriptase" evidence="2">
    <location>
        <begin position="893"/>
        <end position="1172"/>
    </location>
</feature>
<dbReference type="InterPro" id="IPR025558">
    <property type="entry name" value="DUF4283"/>
</dbReference>
<keyword evidence="4" id="KW-1185">Reference proteome</keyword>
<protein>
    <recommendedName>
        <fullName evidence="2">Reverse transcriptase domain-containing protein</fullName>
    </recommendedName>
</protein>
<dbReference type="Proteomes" id="UP001172457">
    <property type="component" value="Unassembled WGS sequence"/>
</dbReference>